<evidence type="ECO:0008006" key="2">
    <source>
        <dbReference type="Google" id="ProtNLM"/>
    </source>
</evidence>
<sequence>MRQRHRGNTLRLGVILGLLATLLFCGCGAWKSIKQWAGYGVADDVDEPKVPPEAVQEEVVIDGKTWVRSKNPYWLTYPDQPEYIYVEKGREFVGLQGHLLRSLRKKLGLEEGKAKGVPEDRVQELVRKEVERLLREQGIGALYAREKGAPVVGRYVAVLPNPEGPPGLQAANRTLAAAVADQLSRQKDIKVAGPEKVKGSLTAAKITGSLKHSQNLKDLGDALGVQAVVLTDVVPPAKGAPGFLVLEVFDTFLGTKADGIAAPVEGSPTSEAIQRFARDNALRAAVALLNVDWFGRVEFVKEGKVYLSLGQNAGLKVGDRLKVVTPGQEVINPETRASLGFTADQPKGELKVVELLGQTGAVAQVVSGGPFKANDKVKAAR</sequence>
<accession>A0A7C5AL87</accession>
<protein>
    <recommendedName>
        <fullName evidence="2">Flagellar assembly protein T C-terminal domain-containing protein</fullName>
    </recommendedName>
</protein>
<proteinExistence type="predicted"/>
<evidence type="ECO:0000313" key="1">
    <source>
        <dbReference type="EMBL" id="HGZ11269.1"/>
    </source>
</evidence>
<name>A0A7C5AL87_9BACT</name>
<organism evidence="1">
    <name type="scientific">Desulfobacca acetoxidans</name>
    <dbReference type="NCBI Taxonomy" id="60893"/>
    <lineage>
        <taxon>Bacteria</taxon>
        <taxon>Pseudomonadati</taxon>
        <taxon>Thermodesulfobacteriota</taxon>
        <taxon>Desulfobaccia</taxon>
        <taxon>Desulfobaccales</taxon>
        <taxon>Desulfobaccaceae</taxon>
        <taxon>Desulfobacca</taxon>
    </lineage>
</organism>
<reference evidence="1" key="1">
    <citation type="journal article" date="2020" name="mSystems">
        <title>Genome- and Community-Level Interaction Insights into Carbon Utilization and Element Cycling Functions of Hydrothermarchaeota in Hydrothermal Sediment.</title>
        <authorList>
            <person name="Zhou Z."/>
            <person name="Liu Y."/>
            <person name="Xu W."/>
            <person name="Pan J."/>
            <person name="Luo Z.H."/>
            <person name="Li M."/>
        </authorList>
    </citation>
    <scope>NUCLEOTIDE SEQUENCE [LARGE SCALE GENOMIC DNA]</scope>
    <source>
        <strain evidence="1">SpSt-853</strain>
    </source>
</reference>
<dbReference type="PROSITE" id="PS51257">
    <property type="entry name" value="PROKAR_LIPOPROTEIN"/>
    <property type="match status" value="1"/>
</dbReference>
<gene>
    <name evidence="1" type="ORF">ENW48_03505</name>
</gene>
<comment type="caution">
    <text evidence="1">The sequence shown here is derived from an EMBL/GenBank/DDBJ whole genome shotgun (WGS) entry which is preliminary data.</text>
</comment>
<dbReference type="AlphaFoldDB" id="A0A7C5AL87"/>
<dbReference type="EMBL" id="DTKJ01000022">
    <property type="protein sequence ID" value="HGZ11269.1"/>
    <property type="molecule type" value="Genomic_DNA"/>
</dbReference>